<comment type="similarity">
    <text evidence="6">Belongs to the biotin--protein ligase family.</text>
</comment>
<dbReference type="EC" id="6.3.4.15" evidence="6"/>
<sequence length="337" mass="34956">MDERALLQRLSAGPVSGDALARESGQTRAAVWKRVQALREAGVPVLARPGRGYSLATPLDLLDADAIEAGIDPAVRARLQALEVAWSIDSTNSELLRRGAAGLEGGAVALLAERQTGGRGRRGRDWVSPLAAHLYLSLARRFEAGLARLGGLSLVAGVATVEALHALGVEQARLKWPNDIVVETDGVLRKLGGLLVEGGGEHGGPAHAVIGLGLNVRMPAGDAVAPCIDQPWCDLAGLDAGPACDRNRLAATVLAHWLPALDTFDADGLAPFLDRYAALDVLTGRAVILHSETGEREAVVLGLAGDGALRVRLAGGETRSVHSGEVSVRRATAGASA</sequence>
<feature type="binding site" evidence="6">
    <location>
        <begin position="119"/>
        <end position="121"/>
    </location>
    <ligand>
        <name>biotin</name>
        <dbReference type="ChEBI" id="CHEBI:57586"/>
    </ligand>
</feature>
<keyword evidence="6" id="KW-0238">DNA-binding</keyword>
<dbReference type="InterPro" id="IPR008988">
    <property type="entry name" value="Transcriptional_repressor_C"/>
</dbReference>
<dbReference type="InterPro" id="IPR036390">
    <property type="entry name" value="WH_DNA-bd_sf"/>
</dbReference>
<name>A0A514BUN0_9GAMM</name>
<keyword evidence="3 6" id="KW-0067">ATP-binding</keyword>
<dbReference type="GO" id="GO:0004077">
    <property type="term" value="F:biotin--[biotin carboxyl-carrier protein] ligase activity"/>
    <property type="evidence" value="ECO:0007669"/>
    <property type="project" value="UniProtKB-UniRule"/>
</dbReference>
<dbReference type="Pfam" id="PF08279">
    <property type="entry name" value="HTH_11"/>
    <property type="match status" value="1"/>
</dbReference>
<evidence type="ECO:0000313" key="9">
    <source>
        <dbReference type="Proteomes" id="UP000317199"/>
    </source>
</evidence>
<dbReference type="GO" id="GO:0003677">
    <property type="term" value="F:DNA binding"/>
    <property type="evidence" value="ECO:0007669"/>
    <property type="project" value="UniProtKB-UniRule"/>
</dbReference>
<dbReference type="Gene3D" id="2.30.30.100">
    <property type="match status" value="1"/>
</dbReference>
<dbReference type="SUPFAM" id="SSF55681">
    <property type="entry name" value="Class II aaRS and biotin synthetases"/>
    <property type="match status" value="1"/>
</dbReference>
<dbReference type="GO" id="GO:0005524">
    <property type="term" value="F:ATP binding"/>
    <property type="evidence" value="ECO:0007669"/>
    <property type="project" value="UniProtKB-UniRule"/>
</dbReference>
<feature type="binding site" evidence="6">
    <location>
        <position position="115"/>
    </location>
    <ligand>
        <name>biotin</name>
        <dbReference type="ChEBI" id="CHEBI:57586"/>
    </ligand>
</feature>
<dbReference type="RefSeq" id="WP_141624446.1">
    <property type="nucleotide sequence ID" value="NZ_CP041242.1"/>
</dbReference>
<comment type="function">
    <text evidence="6">Acts both as a biotin--[acetyl-CoA-carboxylase] ligase and a biotin-operon repressor. In the presence of ATP, BirA activates biotin to form the BirA-biotinyl-5'-adenylate (BirA-bio-5'-AMP or holoBirA) complex. HoloBirA can either transfer the biotinyl moiety to the biotin carboxyl carrier protein (BCCP) subunit of acetyl-CoA carboxylase, or bind to the biotin operator site and inhibit transcription of the operon.</text>
</comment>
<feature type="DNA-binding region" description="H-T-H motif" evidence="6">
    <location>
        <begin position="17"/>
        <end position="36"/>
    </location>
</feature>
<dbReference type="InterPro" id="IPR004143">
    <property type="entry name" value="BPL_LPL_catalytic"/>
</dbReference>
<keyword evidence="6" id="KW-0805">Transcription regulation</keyword>
<gene>
    <name evidence="6 8" type="primary">birA</name>
    <name evidence="8" type="ORF">FKV23_14215</name>
</gene>
<reference evidence="8 9" key="1">
    <citation type="submission" date="2019-06" db="EMBL/GenBank/DDBJ databases">
        <title>Lysobacter alkalisoli sp. nov. isolated from saline-alkali soil.</title>
        <authorList>
            <person name="Sun J.-Q."/>
            <person name="Xu L."/>
        </authorList>
    </citation>
    <scope>NUCLEOTIDE SEQUENCE [LARGE SCALE GENOMIC DNA]</scope>
    <source>
        <strain evidence="8 9">SJ-36</strain>
    </source>
</reference>
<protein>
    <recommendedName>
        <fullName evidence="6">Bifunctional ligase/repressor BirA</fullName>
    </recommendedName>
    <alternativeName>
        <fullName evidence="6">Biotin operon repressor</fullName>
    </alternativeName>
    <alternativeName>
        <fullName evidence="6">Biotin--[acetyl-CoA-carboxylase] ligase</fullName>
        <ecNumber evidence="6">6.3.4.15</ecNumber>
    </alternativeName>
    <alternativeName>
        <fullName evidence="6">Biotin--protein ligase</fullName>
    </alternativeName>
    <alternativeName>
        <fullName evidence="6">Biotin-[acetyl-CoA carboxylase] synthetase</fullName>
    </alternativeName>
</protein>
<dbReference type="InterPro" id="IPR036388">
    <property type="entry name" value="WH-like_DNA-bd_sf"/>
</dbReference>
<proteinExistence type="inferred from homology"/>
<dbReference type="Pfam" id="PF02237">
    <property type="entry name" value="BPL_C"/>
    <property type="match status" value="1"/>
</dbReference>
<evidence type="ECO:0000256" key="2">
    <source>
        <dbReference type="ARBA" id="ARBA00022741"/>
    </source>
</evidence>
<dbReference type="Pfam" id="PF03099">
    <property type="entry name" value="BPL_LplA_LipB"/>
    <property type="match status" value="1"/>
</dbReference>
<keyword evidence="6" id="KW-0678">Repressor</keyword>
<feature type="binding site" evidence="6">
    <location>
        <begin position="90"/>
        <end position="92"/>
    </location>
    <ligand>
        <name>biotin</name>
        <dbReference type="ChEBI" id="CHEBI:57586"/>
    </ligand>
</feature>
<evidence type="ECO:0000256" key="3">
    <source>
        <dbReference type="ARBA" id="ARBA00022840"/>
    </source>
</evidence>
<comment type="caution">
    <text evidence="6">Lacks conserved residue(s) required for the propagation of feature annotation.</text>
</comment>
<dbReference type="GO" id="GO:0006355">
    <property type="term" value="P:regulation of DNA-templated transcription"/>
    <property type="evidence" value="ECO:0007669"/>
    <property type="project" value="UniProtKB-UniRule"/>
</dbReference>
<dbReference type="NCBIfam" id="TIGR00121">
    <property type="entry name" value="birA_ligase"/>
    <property type="match status" value="1"/>
</dbReference>
<keyword evidence="4 6" id="KW-0092">Biotin</keyword>
<dbReference type="InterPro" id="IPR003142">
    <property type="entry name" value="BPL_C"/>
</dbReference>
<dbReference type="HAMAP" id="MF_00978">
    <property type="entry name" value="Bifunct_BirA"/>
    <property type="match status" value="1"/>
</dbReference>
<keyword evidence="1 6" id="KW-0436">Ligase</keyword>
<dbReference type="AlphaFoldDB" id="A0A514BUN0"/>
<feature type="domain" description="BPL/LPL catalytic" evidence="7">
    <location>
        <begin position="69"/>
        <end position="265"/>
    </location>
</feature>
<accession>A0A514BUN0</accession>
<keyword evidence="9" id="KW-1185">Reference proteome</keyword>
<dbReference type="Gene3D" id="1.10.10.10">
    <property type="entry name" value="Winged helix-like DNA-binding domain superfamily/Winged helix DNA-binding domain"/>
    <property type="match status" value="1"/>
</dbReference>
<evidence type="ECO:0000313" key="8">
    <source>
        <dbReference type="EMBL" id="QDH71114.1"/>
    </source>
</evidence>
<dbReference type="Proteomes" id="UP000317199">
    <property type="component" value="Chromosome"/>
</dbReference>
<dbReference type="Gene3D" id="3.30.930.10">
    <property type="entry name" value="Bira Bifunctional Protein, Domain 2"/>
    <property type="match status" value="1"/>
</dbReference>
<keyword evidence="6" id="KW-0804">Transcription</keyword>
<evidence type="ECO:0000256" key="6">
    <source>
        <dbReference type="HAMAP-Rule" id="MF_00978"/>
    </source>
</evidence>
<evidence type="ECO:0000256" key="1">
    <source>
        <dbReference type="ARBA" id="ARBA00022598"/>
    </source>
</evidence>
<comment type="catalytic activity">
    <reaction evidence="5 6">
        <text>biotin + L-lysyl-[protein] + ATP = N(6)-biotinyl-L-lysyl-[protein] + AMP + diphosphate + H(+)</text>
        <dbReference type="Rhea" id="RHEA:11756"/>
        <dbReference type="Rhea" id="RHEA-COMP:9752"/>
        <dbReference type="Rhea" id="RHEA-COMP:10505"/>
        <dbReference type="ChEBI" id="CHEBI:15378"/>
        <dbReference type="ChEBI" id="CHEBI:29969"/>
        <dbReference type="ChEBI" id="CHEBI:30616"/>
        <dbReference type="ChEBI" id="CHEBI:33019"/>
        <dbReference type="ChEBI" id="CHEBI:57586"/>
        <dbReference type="ChEBI" id="CHEBI:83144"/>
        <dbReference type="ChEBI" id="CHEBI:456215"/>
        <dbReference type="EC" id="6.3.4.15"/>
    </reaction>
</comment>
<dbReference type="InterPro" id="IPR030855">
    <property type="entry name" value="Bifunct_BirA"/>
</dbReference>
<dbReference type="KEGG" id="lyj:FKV23_14215"/>
<dbReference type="SUPFAM" id="SSF46785">
    <property type="entry name" value="Winged helix' DNA-binding domain"/>
    <property type="match status" value="1"/>
</dbReference>
<evidence type="ECO:0000259" key="7">
    <source>
        <dbReference type="PROSITE" id="PS51733"/>
    </source>
</evidence>
<dbReference type="PROSITE" id="PS51733">
    <property type="entry name" value="BPL_LPL_CATALYTIC"/>
    <property type="match status" value="1"/>
</dbReference>
<dbReference type="NCBIfam" id="NF008848">
    <property type="entry name" value="PRK11886.1-3"/>
    <property type="match status" value="1"/>
</dbReference>
<evidence type="ECO:0000256" key="5">
    <source>
        <dbReference type="ARBA" id="ARBA00047846"/>
    </source>
</evidence>
<keyword evidence="2 6" id="KW-0547">Nucleotide-binding</keyword>
<dbReference type="OrthoDB" id="9807064at2"/>
<dbReference type="PANTHER" id="PTHR12835:SF5">
    <property type="entry name" value="BIOTIN--PROTEIN LIGASE"/>
    <property type="match status" value="1"/>
</dbReference>
<dbReference type="PANTHER" id="PTHR12835">
    <property type="entry name" value="BIOTIN PROTEIN LIGASE"/>
    <property type="match status" value="1"/>
</dbReference>
<dbReference type="InterPro" id="IPR045864">
    <property type="entry name" value="aa-tRNA-synth_II/BPL/LPL"/>
</dbReference>
<dbReference type="SUPFAM" id="SSF50037">
    <property type="entry name" value="C-terminal domain of transcriptional repressors"/>
    <property type="match status" value="1"/>
</dbReference>
<dbReference type="EMBL" id="CP041242">
    <property type="protein sequence ID" value="QDH71114.1"/>
    <property type="molecule type" value="Genomic_DNA"/>
</dbReference>
<evidence type="ECO:0000256" key="4">
    <source>
        <dbReference type="ARBA" id="ARBA00023267"/>
    </source>
</evidence>
<dbReference type="InterPro" id="IPR004408">
    <property type="entry name" value="Biotin_CoA_COase_ligase"/>
</dbReference>
<organism evidence="8 9">
    <name type="scientific">Marilutibacter alkalisoli</name>
    <dbReference type="NCBI Taxonomy" id="2591633"/>
    <lineage>
        <taxon>Bacteria</taxon>
        <taxon>Pseudomonadati</taxon>
        <taxon>Pseudomonadota</taxon>
        <taxon>Gammaproteobacteria</taxon>
        <taxon>Lysobacterales</taxon>
        <taxon>Lysobacteraceae</taxon>
        <taxon>Marilutibacter</taxon>
    </lineage>
</organism>
<dbReference type="GO" id="GO:0005737">
    <property type="term" value="C:cytoplasm"/>
    <property type="evidence" value="ECO:0007669"/>
    <property type="project" value="TreeGrafter"/>
</dbReference>
<dbReference type="InterPro" id="IPR013196">
    <property type="entry name" value="HTH_11"/>
</dbReference>